<accession>A0A4Z2E9P1</accession>
<proteinExistence type="predicted"/>
<gene>
    <name evidence="1" type="primary">Kif5c_1</name>
    <name evidence="1" type="ORF">EYF80_064890</name>
</gene>
<keyword evidence="2" id="KW-1185">Reference proteome</keyword>
<evidence type="ECO:0000313" key="2">
    <source>
        <dbReference type="Proteomes" id="UP000314294"/>
    </source>
</evidence>
<reference evidence="1 2" key="1">
    <citation type="submission" date="2019-03" db="EMBL/GenBank/DDBJ databases">
        <title>First draft genome of Liparis tanakae, snailfish: a comprehensive survey of snailfish specific genes.</title>
        <authorList>
            <person name="Kim W."/>
            <person name="Song I."/>
            <person name="Jeong J.-H."/>
            <person name="Kim D."/>
            <person name="Kim S."/>
            <person name="Ryu S."/>
            <person name="Song J.Y."/>
            <person name="Lee S.K."/>
        </authorList>
    </citation>
    <scope>NUCLEOTIDE SEQUENCE [LARGE SCALE GENOMIC DNA]</scope>
    <source>
        <tissue evidence="1">Muscle</tissue>
    </source>
</reference>
<dbReference type="AlphaFoldDB" id="A0A4Z2E9P1"/>
<dbReference type="EMBL" id="SRLO01013768">
    <property type="protein sequence ID" value="TNN24982.1"/>
    <property type="molecule type" value="Genomic_DNA"/>
</dbReference>
<dbReference type="OrthoDB" id="3176171at2759"/>
<protein>
    <submittedName>
        <fullName evidence="1">Kinesin heavy chain isoform 5C</fullName>
    </submittedName>
</protein>
<evidence type="ECO:0000313" key="1">
    <source>
        <dbReference type="EMBL" id="TNN24982.1"/>
    </source>
</evidence>
<organism evidence="1 2">
    <name type="scientific">Liparis tanakae</name>
    <name type="common">Tanaka's snailfish</name>
    <dbReference type="NCBI Taxonomy" id="230148"/>
    <lineage>
        <taxon>Eukaryota</taxon>
        <taxon>Metazoa</taxon>
        <taxon>Chordata</taxon>
        <taxon>Craniata</taxon>
        <taxon>Vertebrata</taxon>
        <taxon>Euteleostomi</taxon>
        <taxon>Actinopterygii</taxon>
        <taxon>Neopterygii</taxon>
        <taxon>Teleostei</taxon>
        <taxon>Neoteleostei</taxon>
        <taxon>Acanthomorphata</taxon>
        <taxon>Eupercaria</taxon>
        <taxon>Perciformes</taxon>
        <taxon>Cottioidei</taxon>
        <taxon>Cottales</taxon>
        <taxon>Liparidae</taxon>
        <taxon>Liparis</taxon>
    </lineage>
</organism>
<dbReference type="Proteomes" id="UP000314294">
    <property type="component" value="Unassembled WGS sequence"/>
</dbReference>
<sequence length="77" mass="8680">MADPASETTIKVVCRFRPLNSAELARGDKYIPKFQGDDCVHMAVSLRSSSRGRPARLFIPRQRSLCRTRGETRGSRD</sequence>
<name>A0A4Z2E9P1_9TELE</name>
<comment type="caution">
    <text evidence="1">The sequence shown here is derived from an EMBL/GenBank/DDBJ whole genome shotgun (WGS) entry which is preliminary data.</text>
</comment>